<organism evidence="1 2">
    <name type="scientific">Dictyostelium purpureum</name>
    <name type="common">Slime mold</name>
    <dbReference type="NCBI Taxonomy" id="5786"/>
    <lineage>
        <taxon>Eukaryota</taxon>
        <taxon>Amoebozoa</taxon>
        <taxon>Evosea</taxon>
        <taxon>Eumycetozoa</taxon>
        <taxon>Dictyostelia</taxon>
        <taxon>Dictyosteliales</taxon>
        <taxon>Dictyosteliaceae</taxon>
        <taxon>Dictyostelium</taxon>
    </lineage>
</organism>
<dbReference type="RefSeq" id="XP_003288946.1">
    <property type="nucleotide sequence ID" value="XM_003288898.1"/>
</dbReference>
<dbReference type="Gene3D" id="3.40.1180.10">
    <property type="entry name" value="Decaprenyl diphosphate synthase-like"/>
    <property type="match status" value="1"/>
</dbReference>
<dbReference type="Proteomes" id="UP000001064">
    <property type="component" value="Unassembled WGS sequence"/>
</dbReference>
<protein>
    <submittedName>
        <fullName evidence="1">Uncharacterized protein</fullName>
    </submittedName>
</protein>
<dbReference type="AlphaFoldDB" id="F0ZNG2"/>
<keyword evidence="2" id="KW-1185">Reference proteome</keyword>
<evidence type="ECO:0000313" key="1">
    <source>
        <dbReference type="EMBL" id="EGC34510.1"/>
    </source>
</evidence>
<dbReference type="InParanoid" id="F0ZNG2"/>
<sequence>MTPPLILPCNTVFNDFQEFNKLGDSDISNIIKNRLKNCNTMVYAYDGTRRSYLIENTNFNSTNDVEKETLIDYDQYCKTAIKKLLYDLVMMFKHGIKTIIYPMWFCTLEERGPEYLPKFIKYLRGLNELLDNEELVQLYKENGIRVIFYGEYRELLERGNDLILLKKFEEIAELTKNHTNHTILFGTTIKEPSETIINNTISFYTKNQYKPTKKDLVENYYGLQVDDVSFYIGFDRFSTDGRPILLSDKGNEDLYYTVSPHSYFTKNNFRKILFDKLFCRSNVNAKEYKLKVIDVELMKDFYESNSTSIMGIGSVNPYGNYWYPLPQSILPINTRISNNIASTSNNFASATSNHNCVNSSTNPNNSCEQGPLIV</sequence>
<gene>
    <name evidence="1" type="ORF">DICPUDRAFT_79732</name>
</gene>
<reference evidence="2" key="1">
    <citation type="journal article" date="2011" name="Genome Biol.">
        <title>Comparative genomics of the social amoebae Dictyostelium discoideum and Dictyostelium purpureum.</title>
        <authorList>
            <consortium name="US DOE Joint Genome Institute (JGI-PGF)"/>
            <person name="Sucgang R."/>
            <person name="Kuo A."/>
            <person name="Tian X."/>
            <person name="Salerno W."/>
            <person name="Parikh A."/>
            <person name="Feasley C.L."/>
            <person name="Dalin E."/>
            <person name="Tu H."/>
            <person name="Huang E."/>
            <person name="Barry K."/>
            <person name="Lindquist E."/>
            <person name="Shapiro H."/>
            <person name="Bruce D."/>
            <person name="Schmutz J."/>
            <person name="Salamov A."/>
            <person name="Fey P."/>
            <person name="Gaudet P."/>
            <person name="Anjard C."/>
            <person name="Babu M.M."/>
            <person name="Basu S."/>
            <person name="Bushmanova Y."/>
            <person name="van der Wel H."/>
            <person name="Katoh-Kurasawa M."/>
            <person name="Dinh C."/>
            <person name="Coutinho P.M."/>
            <person name="Saito T."/>
            <person name="Elias M."/>
            <person name="Schaap P."/>
            <person name="Kay R.R."/>
            <person name="Henrissat B."/>
            <person name="Eichinger L."/>
            <person name="Rivero F."/>
            <person name="Putnam N.H."/>
            <person name="West C.M."/>
            <person name="Loomis W.F."/>
            <person name="Chisholm R.L."/>
            <person name="Shaulsky G."/>
            <person name="Strassmann J.E."/>
            <person name="Queller D.C."/>
            <person name="Kuspa A."/>
            <person name="Grigoriev I.V."/>
        </authorList>
    </citation>
    <scope>NUCLEOTIDE SEQUENCE [LARGE SCALE GENOMIC DNA]</scope>
    <source>
        <strain evidence="2">QSDP1</strain>
    </source>
</reference>
<dbReference type="eggNOG" id="ENOG502RCRP">
    <property type="taxonomic scope" value="Eukaryota"/>
</dbReference>
<dbReference type="OMA" id="FYGEWRE"/>
<dbReference type="VEuPathDB" id="AmoebaDB:DICPUDRAFT_79732"/>
<dbReference type="GeneID" id="10499628"/>
<name>F0ZNG2_DICPU</name>
<dbReference type="EMBL" id="GL871094">
    <property type="protein sequence ID" value="EGC34510.1"/>
    <property type="molecule type" value="Genomic_DNA"/>
</dbReference>
<accession>F0ZNG2</accession>
<dbReference type="InterPro" id="IPR036424">
    <property type="entry name" value="UPP_synth-like_sf"/>
</dbReference>
<evidence type="ECO:0000313" key="2">
    <source>
        <dbReference type="Proteomes" id="UP000001064"/>
    </source>
</evidence>
<proteinExistence type="predicted"/>
<dbReference type="KEGG" id="dpp:DICPUDRAFT_79732"/>
<dbReference type="OrthoDB" id="16817at2759"/>
<dbReference type="GO" id="GO:0016765">
    <property type="term" value="F:transferase activity, transferring alkyl or aryl (other than methyl) groups"/>
    <property type="evidence" value="ECO:0007669"/>
    <property type="project" value="InterPro"/>
</dbReference>